<dbReference type="AlphaFoldDB" id="A0A8J2Y6Y4"/>
<dbReference type="InterPro" id="IPR027417">
    <property type="entry name" value="P-loop_NTPase"/>
</dbReference>
<evidence type="ECO:0000313" key="2">
    <source>
        <dbReference type="Proteomes" id="UP000613582"/>
    </source>
</evidence>
<name>A0A8J2Y6Y4_9PROT</name>
<dbReference type="EMBL" id="BMGH01000001">
    <property type="protein sequence ID" value="GGD16490.1"/>
    <property type="molecule type" value="Genomic_DNA"/>
</dbReference>
<keyword evidence="2" id="KW-1185">Reference proteome</keyword>
<organism evidence="1 2">
    <name type="scientific">Aquisalinus flavus</name>
    <dbReference type="NCBI Taxonomy" id="1526572"/>
    <lineage>
        <taxon>Bacteria</taxon>
        <taxon>Pseudomonadati</taxon>
        <taxon>Pseudomonadota</taxon>
        <taxon>Alphaproteobacteria</taxon>
        <taxon>Parvularculales</taxon>
        <taxon>Parvularculaceae</taxon>
        <taxon>Aquisalinus</taxon>
    </lineage>
</organism>
<protein>
    <submittedName>
        <fullName evidence="1">Uncharacterized protein</fullName>
    </submittedName>
</protein>
<reference evidence="1" key="2">
    <citation type="submission" date="2020-09" db="EMBL/GenBank/DDBJ databases">
        <authorList>
            <person name="Sun Q."/>
            <person name="Zhou Y."/>
        </authorList>
    </citation>
    <scope>NUCLEOTIDE SEQUENCE</scope>
    <source>
        <strain evidence="1">CGMCC 1.12921</strain>
    </source>
</reference>
<reference evidence="1" key="1">
    <citation type="journal article" date="2014" name="Int. J. Syst. Evol. Microbiol.">
        <title>Complete genome sequence of Corynebacterium casei LMG S-19264T (=DSM 44701T), isolated from a smear-ripened cheese.</title>
        <authorList>
            <consortium name="US DOE Joint Genome Institute (JGI-PGF)"/>
            <person name="Walter F."/>
            <person name="Albersmeier A."/>
            <person name="Kalinowski J."/>
            <person name="Ruckert C."/>
        </authorList>
    </citation>
    <scope>NUCLEOTIDE SEQUENCE</scope>
    <source>
        <strain evidence="1">CGMCC 1.12921</strain>
    </source>
</reference>
<comment type="caution">
    <text evidence="1">The sequence shown here is derived from an EMBL/GenBank/DDBJ whole genome shotgun (WGS) entry which is preliminary data.</text>
</comment>
<sequence length="371" mass="41137">MGVRPKIIIHAGMHKTGTSSLQKMLADRREVLAHHKIWYPGNGVADAAPLLNVKRADWTETALRETLETACRQGAETILFSLESVSTFSEDSFRRLTDALHGYKVLYLFTLRHWATYMPSRWAQYVRRRDSQTLGQYVTAALQGDHIDHRLDLPLARALGSGKCQVRAISYDWASKKPGGVLNAVMRVMGFDDALRTTLLASAEWRHRTPDRAAIETVRLLNGVLSAHMGLPQNDNFHAVLEDRLVDVPFTLPGNAIDRDLAFRIREIGDCTLTDGGIIDWPDAASLLEDYRGCFPGLADRPFFPPVDGKPLSSWSVEWPAIAGDREVQAFVAGMVPVIEQRLADRDAIVAQTRAGTGEEAGSGTRERLPG</sequence>
<proteinExistence type="predicted"/>
<dbReference type="SUPFAM" id="SSF52540">
    <property type="entry name" value="P-loop containing nucleoside triphosphate hydrolases"/>
    <property type="match status" value="1"/>
</dbReference>
<dbReference type="Gene3D" id="3.40.50.300">
    <property type="entry name" value="P-loop containing nucleotide triphosphate hydrolases"/>
    <property type="match status" value="1"/>
</dbReference>
<accession>A0A8J2Y6Y4</accession>
<dbReference type="Proteomes" id="UP000613582">
    <property type="component" value="Unassembled WGS sequence"/>
</dbReference>
<gene>
    <name evidence="1" type="ORF">GCM10011342_26580</name>
</gene>
<evidence type="ECO:0000313" key="1">
    <source>
        <dbReference type="EMBL" id="GGD16490.1"/>
    </source>
</evidence>